<dbReference type="STRING" id="43989.cce_1912"/>
<dbReference type="HOGENOM" id="CLU_1764978_0_0_3"/>
<accession>B1X0H3</accession>
<dbReference type="Proteomes" id="UP000001203">
    <property type="component" value="Chromosome circular"/>
</dbReference>
<dbReference type="AlphaFoldDB" id="B1X0H3"/>
<protein>
    <submittedName>
        <fullName evidence="1">Uncharacterized protein</fullName>
    </submittedName>
</protein>
<name>B1X0H3_CROS5</name>
<organism evidence="1 2">
    <name type="scientific">Crocosphaera subtropica (strain ATCC 51142 / BH68)</name>
    <name type="common">Cyanothece sp. (strain ATCC 51142)</name>
    <dbReference type="NCBI Taxonomy" id="43989"/>
    <lineage>
        <taxon>Bacteria</taxon>
        <taxon>Bacillati</taxon>
        <taxon>Cyanobacteriota</taxon>
        <taxon>Cyanophyceae</taxon>
        <taxon>Oscillatoriophycideae</taxon>
        <taxon>Chroococcales</taxon>
        <taxon>Aphanothecaceae</taxon>
        <taxon>Crocosphaera</taxon>
        <taxon>Crocosphaera subtropica</taxon>
    </lineage>
</organism>
<keyword evidence="2" id="KW-1185">Reference proteome</keyword>
<reference evidence="1 2" key="1">
    <citation type="journal article" date="2008" name="Proc. Natl. Acad. Sci. U.S.A.">
        <title>The genome of Cyanothece 51142, a unicellular diazotrophic cyanobacterium important in the marine nitrogen cycle.</title>
        <authorList>
            <person name="Welsh E.A."/>
            <person name="Liberton M."/>
            <person name="Stoeckel J."/>
            <person name="Loh T."/>
            <person name="Elvitigala T."/>
            <person name="Wang C."/>
            <person name="Wollam A."/>
            <person name="Fulton R.S."/>
            <person name="Clifton S.W."/>
            <person name="Jacobs J.M."/>
            <person name="Aurora R."/>
            <person name="Ghosh B.K."/>
            <person name="Sherman L.A."/>
            <person name="Smith R.D."/>
            <person name="Wilson R.K."/>
            <person name="Pakrasi H.B."/>
        </authorList>
    </citation>
    <scope>NUCLEOTIDE SEQUENCE [LARGE SCALE GENOMIC DNA]</scope>
    <source>
        <strain evidence="2">ATCC 51142 / BH68</strain>
    </source>
</reference>
<dbReference type="KEGG" id="cyt:cce_1912"/>
<gene>
    <name evidence="1" type="ordered locus">cce_1912</name>
</gene>
<dbReference type="EMBL" id="CP000806">
    <property type="protein sequence ID" value="ACB51262.1"/>
    <property type="molecule type" value="Genomic_DNA"/>
</dbReference>
<proteinExistence type="predicted"/>
<sequence length="147" mass="17079">MIMGVLLIKDEIDNLFSDFNQSANIIISIYCWLVKMISKTQENNDTEAIIDPRYDRIIRYLEKASQDGAEFYIQKQKLGGRLKSIHFDPSKLHSRVGVSLVHYLLDAEKSGDKIYVKKTNEGVKRVSFLDKAERKPRDSFLKWRHSA</sequence>
<dbReference type="eggNOG" id="ENOG502ZIHJ">
    <property type="taxonomic scope" value="Bacteria"/>
</dbReference>
<evidence type="ECO:0000313" key="2">
    <source>
        <dbReference type="Proteomes" id="UP000001203"/>
    </source>
</evidence>
<evidence type="ECO:0000313" key="1">
    <source>
        <dbReference type="EMBL" id="ACB51262.1"/>
    </source>
</evidence>